<evidence type="ECO:0000256" key="1">
    <source>
        <dbReference type="ARBA" id="ARBA00022676"/>
    </source>
</evidence>
<dbReference type="InterPro" id="IPR037824">
    <property type="entry name" value="GH94N_2_NdvB"/>
</dbReference>
<evidence type="ECO:0008006" key="7">
    <source>
        <dbReference type="Google" id="ProtNLM"/>
    </source>
</evidence>
<accession>A0ABZ3F1M9</accession>
<dbReference type="InterPro" id="IPR037018">
    <property type="entry name" value="GH65_N"/>
</dbReference>
<keyword evidence="1" id="KW-0328">Glycosyltransferase</keyword>
<dbReference type="Pfam" id="PF06165">
    <property type="entry name" value="GH94_b-supersand"/>
    <property type="match status" value="1"/>
</dbReference>
<dbReference type="SUPFAM" id="SSF74650">
    <property type="entry name" value="Galactose mutarotase-like"/>
    <property type="match status" value="1"/>
</dbReference>
<dbReference type="SMART" id="SM01068">
    <property type="entry name" value="CBM_X"/>
    <property type="match status" value="1"/>
</dbReference>
<dbReference type="PANTHER" id="PTHR37469:SF2">
    <property type="entry name" value="CELLOBIONIC ACID PHOSPHORYLASE"/>
    <property type="match status" value="1"/>
</dbReference>
<gene>
    <name evidence="5" type="ORF">V6984_06965</name>
</gene>
<feature type="domain" description="Glycosyl hydrolase 94 catalytic" evidence="4">
    <location>
        <begin position="313"/>
        <end position="736"/>
    </location>
</feature>
<organism evidence="5 6">
    <name type="scientific">Kineothrix sedimenti</name>
    <dbReference type="NCBI Taxonomy" id="3123317"/>
    <lineage>
        <taxon>Bacteria</taxon>
        <taxon>Bacillati</taxon>
        <taxon>Bacillota</taxon>
        <taxon>Clostridia</taxon>
        <taxon>Lachnospirales</taxon>
        <taxon>Lachnospiraceae</taxon>
        <taxon>Kineothrix</taxon>
    </lineage>
</organism>
<dbReference type="CDD" id="cd11756">
    <property type="entry name" value="GH94N_ChvB_NdvB_1_like"/>
    <property type="match status" value="1"/>
</dbReference>
<dbReference type="Proteomes" id="UP001451571">
    <property type="component" value="Chromosome"/>
</dbReference>
<evidence type="ECO:0000313" key="6">
    <source>
        <dbReference type="Proteomes" id="UP001451571"/>
    </source>
</evidence>
<evidence type="ECO:0000313" key="5">
    <source>
        <dbReference type="EMBL" id="XAH75493.1"/>
    </source>
</evidence>
<feature type="domain" description="Glycosyl hydrolase 94 supersandwich" evidence="3">
    <location>
        <begin position="31"/>
        <end position="299"/>
    </location>
</feature>
<evidence type="ECO:0000259" key="4">
    <source>
        <dbReference type="Pfam" id="PF17167"/>
    </source>
</evidence>
<dbReference type="RefSeq" id="WP_342759059.1">
    <property type="nucleotide sequence ID" value="NZ_CP146256.1"/>
</dbReference>
<reference evidence="5 6" key="1">
    <citation type="submission" date="2024-02" db="EMBL/GenBank/DDBJ databases">
        <title>Bacterial strain from lacustrine sediment.</title>
        <authorList>
            <person name="Petit C."/>
            <person name="Fadhlaoui K."/>
        </authorList>
    </citation>
    <scope>NUCLEOTIDE SEQUENCE [LARGE SCALE GENOMIC DNA]</scope>
    <source>
        <strain evidence="5 6">IPX-CK</strain>
    </source>
</reference>
<protein>
    <recommendedName>
        <fullName evidence="7">Cellobiose phosphorylase</fullName>
    </recommendedName>
</protein>
<dbReference type="InterPro" id="IPR012341">
    <property type="entry name" value="6hp_glycosidase-like_sf"/>
</dbReference>
<dbReference type="PANTHER" id="PTHR37469">
    <property type="entry name" value="CELLOBIONIC ACID PHOSPHORYLASE-RELATED"/>
    <property type="match status" value="1"/>
</dbReference>
<dbReference type="InterPro" id="IPR011013">
    <property type="entry name" value="Gal_mutarotase_sf_dom"/>
</dbReference>
<name>A0ABZ3F1M9_9FIRM</name>
<keyword evidence="2" id="KW-0808">Transferase</keyword>
<keyword evidence="6" id="KW-1185">Reference proteome</keyword>
<dbReference type="InterPro" id="IPR010383">
    <property type="entry name" value="Glyco_hydrolase_94_b-supersand"/>
</dbReference>
<evidence type="ECO:0000256" key="2">
    <source>
        <dbReference type="ARBA" id="ARBA00022679"/>
    </source>
</evidence>
<dbReference type="InterPro" id="IPR008928">
    <property type="entry name" value="6-hairpin_glycosidase_sf"/>
</dbReference>
<proteinExistence type="predicted"/>
<evidence type="ECO:0000259" key="3">
    <source>
        <dbReference type="Pfam" id="PF06165"/>
    </source>
</evidence>
<dbReference type="Gene3D" id="2.70.98.40">
    <property type="entry name" value="Glycoside hydrolase, family 65, N-terminal domain"/>
    <property type="match status" value="1"/>
</dbReference>
<dbReference type="InterPro" id="IPR033432">
    <property type="entry name" value="GH94_catalytic"/>
</dbReference>
<dbReference type="SUPFAM" id="SSF48208">
    <property type="entry name" value="Six-hairpin glycosidases"/>
    <property type="match status" value="1"/>
</dbReference>
<dbReference type="InterPro" id="IPR052047">
    <property type="entry name" value="GH94_Enzymes"/>
</dbReference>
<dbReference type="EMBL" id="CP146256">
    <property type="protein sequence ID" value="XAH75493.1"/>
    <property type="molecule type" value="Genomic_DNA"/>
</dbReference>
<dbReference type="Gene3D" id="2.60.420.10">
    <property type="entry name" value="Maltose phosphorylase, domain 3"/>
    <property type="match status" value="1"/>
</dbReference>
<dbReference type="Gene3D" id="1.50.10.10">
    <property type="match status" value="1"/>
</dbReference>
<dbReference type="Pfam" id="PF17167">
    <property type="entry name" value="Glyco_hydro_94"/>
    <property type="match status" value="1"/>
</dbReference>
<sequence>MDKEYEQAKQEEETENYEFFNGFGGFAGEGREYEILLEGNNKPPVPWINVVSNNTFGFQISESGAGFTWSINSRENKITPWSNDPVSDKASEAIYILDEMTGEVMTPMSLGRSDRGIYRVRHGFGYSRFLHEEALIGQELTVFTPLDESLKIWNLKLTNRSDKVKYLSLTYYVEWVMGTGREHTNPYILTSYDNEHECLYAKNIYTMNFQNIYSYLFASETVVGYTGDRQEFLGQRSSIRSPRGAEVKLSCNTGVCYDSCGAIQVSVVMQPGECKEVLFGLGQNRSLNEIYKIRDKYREGGAVQKEFDRVKAYWDGLLGTVQVKTKDRAVDILVNGWLLYQTVSCRIQARAGFYQCGGAYGYRDQLQDSLSLLFADPGILRRQILIACSRQFEEGDVQHWWHPPMGIGVRTRITDDLLWLPYCTAAYVRSTGDTAILKEPVSYIKGPVLREDQQDVMFVPETSERLESVYEHCKKAIDRTCFGEHGLPLMGGGDWNDGMNEVGMMGKGESVWLAWFLYTVLNDFIPLCYQEGDGAYGVELEEKRGALLQSIEENAWDGEWYLRAFYDDGSKLGSKENDECRIDSISQSWSVISKGARKERAETAMQSAWRYLVREEDALSLLLTPPFNKTSKNPGYIKNYIPGIRENGGQYTHAAVWLAIATSMLHDYNMAATLFTILNPIYITQSRKDVLKYEKEPYVMTADISLSPPYTGRGGWSWYTGSAGWMYQGLLSWFLGIRKEGNELVIDPATPASFGDFSIEYKYGGSFYEISVESRSKGMLTTETITVDDRLIQGNRVPLQDDGKRHRIIV</sequence>